<gene>
    <name evidence="1" type="ORF">EV421DRAFT_1820859</name>
</gene>
<proteinExistence type="predicted"/>
<dbReference type="AlphaFoldDB" id="A0AA39JCD2"/>
<organism evidence="1 2">
    <name type="scientific">Armillaria borealis</name>
    <dbReference type="NCBI Taxonomy" id="47425"/>
    <lineage>
        <taxon>Eukaryota</taxon>
        <taxon>Fungi</taxon>
        <taxon>Dikarya</taxon>
        <taxon>Basidiomycota</taxon>
        <taxon>Agaricomycotina</taxon>
        <taxon>Agaricomycetes</taxon>
        <taxon>Agaricomycetidae</taxon>
        <taxon>Agaricales</taxon>
        <taxon>Marasmiineae</taxon>
        <taxon>Physalacriaceae</taxon>
        <taxon>Armillaria</taxon>
    </lineage>
</organism>
<reference evidence="1" key="1">
    <citation type="submission" date="2023-06" db="EMBL/GenBank/DDBJ databases">
        <authorList>
            <consortium name="Lawrence Berkeley National Laboratory"/>
            <person name="Ahrendt S."/>
            <person name="Sahu N."/>
            <person name="Indic B."/>
            <person name="Wong-Bajracharya J."/>
            <person name="Merenyi Z."/>
            <person name="Ke H.-M."/>
            <person name="Monk M."/>
            <person name="Kocsube S."/>
            <person name="Drula E."/>
            <person name="Lipzen A."/>
            <person name="Balint B."/>
            <person name="Henrissat B."/>
            <person name="Andreopoulos B."/>
            <person name="Martin F.M."/>
            <person name="Harder C.B."/>
            <person name="Rigling D."/>
            <person name="Ford K.L."/>
            <person name="Foster G.D."/>
            <person name="Pangilinan J."/>
            <person name="Papanicolaou A."/>
            <person name="Barry K."/>
            <person name="LaButti K."/>
            <person name="Viragh M."/>
            <person name="Koriabine M."/>
            <person name="Yan M."/>
            <person name="Riley R."/>
            <person name="Champramary S."/>
            <person name="Plett K.L."/>
            <person name="Tsai I.J."/>
            <person name="Slot J."/>
            <person name="Sipos G."/>
            <person name="Plett J."/>
            <person name="Nagy L.G."/>
            <person name="Grigoriev I.V."/>
        </authorList>
    </citation>
    <scope>NUCLEOTIDE SEQUENCE</scope>
    <source>
        <strain evidence="1">FPL87.14</strain>
    </source>
</reference>
<dbReference type="EMBL" id="JAUEPT010000038">
    <property type="protein sequence ID" value="KAK0439395.1"/>
    <property type="molecule type" value="Genomic_DNA"/>
</dbReference>
<sequence>MAPAREYNLWLIFFTSPAYDYEASTSYHYLVAAAGLFREFEAYSETESNSMHSGRARIVASKQVFLNLIPMYLTLLSNFGWDTLIVLGSKPPVPAQCYDAFSSIMILVPQELAGIFLSGASLWSQTSHSLAYCLGLSNCQ</sequence>
<keyword evidence="2" id="KW-1185">Reference proteome</keyword>
<evidence type="ECO:0000313" key="2">
    <source>
        <dbReference type="Proteomes" id="UP001175226"/>
    </source>
</evidence>
<comment type="caution">
    <text evidence="1">The sequence shown here is derived from an EMBL/GenBank/DDBJ whole genome shotgun (WGS) entry which is preliminary data.</text>
</comment>
<name>A0AA39JCD2_9AGAR</name>
<protein>
    <submittedName>
        <fullName evidence="1">Uncharacterized protein</fullName>
    </submittedName>
</protein>
<accession>A0AA39JCD2</accession>
<evidence type="ECO:0000313" key="1">
    <source>
        <dbReference type="EMBL" id="KAK0439395.1"/>
    </source>
</evidence>
<dbReference type="Proteomes" id="UP001175226">
    <property type="component" value="Unassembled WGS sequence"/>
</dbReference>